<organism evidence="1 2">
    <name type="scientific">Daedalea quercina L-15889</name>
    <dbReference type="NCBI Taxonomy" id="1314783"/>
    <lineage>
        <taxon>Eukaryota</taxon>
        <taxon>Fungi</taxon>
        <taxon>Dikarya</taxon>
        <taxon>Basidiomycota</taxon>
        <taxon>Agaricomycotina</taxon>
        <taxon>Agaricomycetes</taxon>
        <taxon>Polyporales</taxon>
        <taxon>Fomitopsis</taxon>
    </lineage>
</organism>
<evidence type="ECO:0000313" key="1">
    <source>
        <dbReference type="EMBL" id="KZT63583.1"/>
    </source>
</evidence>
<evidence type="ECO:0000313" key="2">
    <source>
        <dbReference type="Proteomes" id="UP000076727"/>
    </source>
</evidence>
<dbReference type="OrthoDB" id="2804369at2759"/>
<gene>
    <name evidence="1" type="ORF">DAEQUDRAFT_115003</name>
</gene>
<name>A0A165KUA5_9APHY</name>
<dbReference type="Proteomes" id="UP000076727">
    <property type="component" value="Unassembled WGS sequence"/>
</dbReference>
<accession>A0A165KUA5</accession>
<reference evidence="1 2" key="1">
    <citation type="journal article" date="2016" name="Mol. Biol. Evol.">
        <title>Comparative Genomics of Early-Diverging Mushroom-Forming Fungi Provides Insights into the Origins of Lignocellulose Decay Capabilities.</title>
        <authorList>
            <person name="Nagy L.G."/>
            <person name="Riley R."/>
            <person name="Tritt A."/>
            <person name="Adam C."/>
            <person name="Daum C."/>
            <person name="Floudas D."/>
            <person name="Sun H."/>
            <person name="Yadav J.S."/>
            <person name="Pangilinan J."/>
            <person name="Larsson K.H."/>
            <person name="Matsuura K."/>
            <person name="Barry K."/>
            <person name="Labutti K."/>
            <person name="Kuo R."/>
            <person name="Ohm R.A."/>
            <person name="Bhattacharya S.S."/>
            <person name="Shirouzu T."/>
            <person name="Yoshinaga Y."/>
            <person name="Martin F.M."/>
            <person name="Grigoriev I.V."/>
            <person name="Hibbett D.S."/>
        </authorList>
    </citation>
    <scope>NUCLEOTIDE SEQUENCE [LARGE SCALE GENOMIC DNA]</scope>
    <source>
        <strain evidence="1 2">L-15889</strain>
    </source>
</reference>
<proteinExistence type="predicted"/>
<keyword evidence="2" id="KW-1185">Reference proteome</keyword>
<sequence length="142" mass="17187">MEPFYTLPRCLVPSRRYVRRPPRLFYAWPAPENVMMDYARKRRLVKRMRGEVDVIGTLIRVLHRMIRFDGVADIDRDFLQIKASPIGEDSSGVLLVSLYTNWDLKRRDLPSDEMIEKIRLCLGIDEKPRWYLDGYYWFWDQW</sequence>
<dbReference type="EMBL" id="KV429171">
    <property type="protein sequence ID" value="KZT63583.1"/>
    <property type="molecule type" value="Genomic_DNA"/>
</dbReference>
<dbReference type="AlphaFoldDB" id="A0A165KUA5"/>
<protein>
    <submittedName>
        <fullName evidence="1">Uncharacterized protein</fullName>
    </submittedName>
</protein>